<feature type="region of interest" description="Disordered" evidence="1">
    <location>
        <begin position="89"/>
        <end position="109"/>
    </location>
</feature>
<reference evidence="2 3" key="1">
    <citation type="submission" date="2024-06" db="EMBL/GenBank/DDBJ databases">
        <authorList>
            <person name="Li Z."/>
            <person name="Jiang Y."/>
        </authorList>
    </citation>
    <scope>NUCLEOTIDE SEQUENCE [LARGE SCALE GENOMIC DNA]</scope>
    <source>
        <strain evidence="2 3">HSW-8</strain>
    </source>
</reference>
<dbReference type="EMBL" id="JBEPIJ010000005">
    <property type="protein sequence ID" value="MES0873647.1"/>
    <property type="molecule type" value="Genomic_DNA"/>
</dbReference>
<gene>
    <name evidence="2" type="ORF">ABSH63_06465</name>
</gene>
<dbReference type="Pfam" id="PF02482">
    <property type="entry name" value="Ribosomal_S30AE"/>
    <property type="match status" value="1"/>
</dbReference>
<dbReference type="SUPFAM" id="SSF69754">
    <property type="entry name" value="Ribosome binding protein Y (YfiA homologue)"/>
    <property type="match status" value="1"/>
</dbReference>
<dbReference type="Proteomes" id="UP001465331">
    <property type="component" value="Unassembled WGS sequence"/>
</dbReference>
<name>A0ABV2A8W2_9GAMM</name>
<accession>A0ABV2A8W2</accession>
<proteinExistence type="predicted"/>
<evidence type="ECO:0000313" key="3">
    <source>
        <dbReference type="Proteomes" id="UP001465331"/>
    </source>
</evidence>
<keyword evidence="3" id="KW-1185">Reference proteome</keyword>
<comment type="caution">
    <text evidence="2">The sequence shown here is derived from an EMBL/GenBank/DDBJ whole genome shotgun (WGS) entry which is preliminary data.</text>
</comment>
<protein>
    <submittedName>
        <fullName evidence="2">HPF/RaiA family ribosome-associated protein</fullName>
    </submittedName>
</protein>
<sequence length="109" mass="12594">MQIETRSKGFPLTEGLRQHIRQRLRFAFNRIAARVKRVVVHLSDVNGPRGGPDKRCQLRVQLERQPEVVIEDTRDDLYAAVDQASERAAQSVTRRLAKQRRYRREGASG</sequence>
<dbReference type="Gene3D" id="3.30.160.100">
    <property type="entry name" value="Ribosome hibernation promotion factor-like"/>
    <property type="match status" value="1"/>
</dbReference>
<organism evidence="2 3">
    <name type="scientific">Sinimarinibacterium thermocellulolyticum</name>
    <dbReference type="NCBI Taxonomy" id="3170016"/>
    <lineage>
        <taxon>Bacteria</taxon>
        <taxon>Pseudomonadati</taxon>
        <taxon>Pseudomonadota</taxon>
        <taxon>Gammaproteobacteria</taxon>
        <taxon>Nevskiales</taxon>
        <taxon>Nevskiaceae</taxon>
        <taxon>Sinimarinibacterium</taxon>
    </lineage>
</organism>
<dbReference type="InterPro" id="IPR036567">
    <property type="entry name" value="RHF-like"/>
</dbReference>
<evidence type="ECO:0000313" key="2">
    <source>
        <dbReference type="EMBL" id="MES0873647.1"/>
    </source>
</evidence>
<dbReference type="InterPro" id="IPR003489">
    <property type="entry name" value="RHF/RaiA"/>
</dbReference>
<evidence type="ECO:0000256" key="1">
    <source>
        <dbReference type="SAM" id="MobiDB-lite"/>
    </source>
</evidence>
<dbReference type="RefSeq" id="WP_352888436.1">
    <property type="nucleotide sequence ID" value="NZ_JBEPIJ010000005.1"/>
</dbReference>